<evidence type="ECO:0000256" key="1">
    <source>
        <dbReference type="SAM" id="Phobius"/>
    </source>
</evidence>
<organism evidence="2 3">
    <name type="scientific">Dictyocaulus viviparus</name>
    <name type="common">Bovine lungworm</name>
    <dbReference type="NCBI Taxonomy" id="29172"/>
    <lineage>
        <taxon>Eukaryota</taxon>
        <taxon>Metazoa</taxon>
        <taxon>Ecdysozoa</taxon>
        <taxon>Nematoda</taxon>
        <taxon>Chromadorea</taxon>
        <taxon>Rhabditida</taxon>
        <taxon>Rhabditina</taxon>
        <taxon>Rhabditomorpha</taxon>
        <taxon>Strongyloidea</taxon>
        <taxon>Metastrongylidae</taxon>
        <taxon>Dictyocaulus</taxon>
    </lineage>
</organism>
<keyword evidence="1" id="KW-0812">Transmembrane</keyword>
<name>A0A0D8XHG2_DICVI</name>
<keyword evidence="1" id="KW-0472">Membrane</keyword>
<proteinExistence type="predicted"/>
<dbReference type="AlphaFoldDB" id="A0A0D8XHG2"/>
<reference evidence="3" key="2">
    <citation type="journal article" date="2016" name="Sci. Rep.">
        <title>Dictyocaulus viviparus genome, variome and transcriptome elucidate lungworm biology and support future intervention.</title>
        <authorList>
            <person name="McNulty S.N."/>
            <person name="Strube C."/>
            <person name="Rosa B.A."/>
            <person name="Martin J.C."/>
            <person name="Tyagi R."/>
            <person name="Choi Y.J."/>
            <person name="Wang Q."/>
            <person name="Hallsworth Pepin K."/>
            <person name="Zhang X."/>
            <person name="Ozersky P."/>
            <person name="Wilson R.K."/>
            <person name="Sternberg P.W."/>
            <person name="Gasser R.B."/>
            <person name="Mitreva M."/>
        </authorList>
    </citation>
    <scope>NUCLEOTIDE SEQUENCE [LARGE SCALE GENOMIC DNA]</scope>
    <source>
        <strain evidence="3">HannoverDv2000</strain>
    </source>
</reference>
<reference evidence="2 3" key="1">
    <citation type="submission" date="2013-11" db="EMBL/GenBank/DDBJ databases">
        <title>Draft genome of the bovine lungworm Dictyocaulus viviparus.</title>
        <authorList>
            <person name="Mitreva M."/>
        </authorList>
    </citation>
    <scope>NUCLEOTIDE SEQUENCE [LARGE SCALE GENOMIC DNA]</scope>
    <source>
        <strain evidence="2 3">HannoverDv2000</strain>
    </source>
</reference>
<dbReference type="Proteomes" id="UP000053766">
    <property type="component" value="Unassembled WGS sequence"/>
</dbReference>
<dbReference type="EMBL" id="KN716763">
    <property type="protein sequence ID" value="KJH41771.1"/>
    <property type="molecule type" value="Genomic_DNA"/>
</dbReference>
<keyword evidence="1" id="KW-1133">Transmembrane helix</keyword>
<sequence>MLIEIFTVYSCCRAFKKPNTVVVLFFRHHMLVVFLFTIFLTTAFGIYCVDDQKEWCQGHELWGWCLHNKTDGRFNCDNDGFCGEREKIKFKKSTGCFLRENDTVCCCNEADGCNLGFIAMDPKYAVGQKCTNTIEEPGEDLKIFKDCDDPWCFAYLQAEIDDGLTTAYRGCRSRKTLIYQIAKDQHEEEEVKNKGRLCCCRGGHKCNERFTWTEESVSMEELTEIIRKRDRGDDRNDGSSFSTNIAIRTISIIYMIVLKF</sequence>
<keyword evidence="3" id="KW-1185">Reference proteome</keyword>
<accession>A0A0D8XHG2</accession>
<dbReference type="OrthoDB" id="5872406at2759"/>
<evidence type="ECO:0000313" key="2">
    <source>
        <dbReference type="EMBL" id="KJH41771.1"/>
    </source>
</evidence>
<gene>
    <name evidence="2" type="ORF">DICVIV_12244</name>
</gene>
<feature type="transmembrane region" description="Helical" evidence="1">
    <location>
        <begin position="21"/>
        <end position="47"/>
    </location>
</feature>
<protein>
    <submittedName>
        <fullName evidence="2">Uncharacterized protein</fullName>
    </submittedName>
</protein>
<evidence type="ECO:0000313" key="3">
    <source>
        <dbReference type="Proteomes" id="UP000053766"/>
    </source>
</evidence>